<dbReference type="PANTHER" id="PTHR17490">
    <property type="entry name" value="SUA5"/>
    <property type="match status" value="1"/>
</dbReference>
<evidence type="ECO:0000256" key="10">
    <source>
        <dbReference type="ARBA" id="ARBA00029774"/>
    </source>
</evidence>
<evidence type="ECO:0000256" key="8">
    <source>
        <dbReference type="ARBA" id="ARBA00022741"/>
    </source>
</evidence>
<dbReference type="Gene3D" id="3.90.870.10">
    <property type="entry name" value="DHBP synthase"/>
    <property type="match status" value="1"/>
</dbReference>
<evidence type="ECO:0000256" key="2">
    <source>
        <dbReference type="ARBA" id="ARBA00007663"/>
    </source>
</evidence>
<proteinExistence type="inferred from homology"/>
<keyword evidence="9" id="KW-0067">ATP-binding</keyword>
<organism evidence="14">
    <name type="scientific">Candidatus Kentrum sp. LPFa</name>
    <dbReference type="NCBI Taxonomy" id="2126335"/>
    <lineage>
        <taxon>Bacteria</taxon>
        <taxon>Pseudomonadati</taxon>
        <taxon>Pseudomonadota</taxon>
        <taxon>Gammaproteobacteria</taxon>
        <taxon>Candidatus Kentrum</taxon>
    </lineage>
</organism>
<evidence type="ECO:0000256" key="6">
    <source>
        <dbReference type="ARBA" id="ARBA00022694"/>
    </source>
</evidence>
<dbReference type="EC" id="2.7.7.87" evidence="3"/>
<dbReference type="EMBL" id="CAADFP010000164">
    <property type="protein sequence ID" value="VFK32329.1"/>
    <property type="molecule type" value="Genomic_DNA"/>
</dbReference>
<dbReference type="GO" id="GO:0005737">
    <property type="term" value="C:cytoplasm"/>
    <property type="evidence" value="ECO:0007669"/>
    <property type="project" value="UniProtKB-SubCell"/>
</dbReference>
<evidence type="ECO:0000259" key="12">
    <source>
        <dbReference type="PROSITE" id="PS51163"/>
    </source>
</evidence>
<name>A0A450XST0_9GAMM</name>
<dbReference type="InterPro" id="IPR017945">
    <property type="entry name" value="DHBP_synth_RibB-like_a/b_dom"/>
</dbReference>
<dbReference type="GO" id="GO:0008033">
    <property type="term" value="P:tRNA processing"/>
    <property type="evidence" value="ECO:0007669"/>
    <property type="project" value="UniProtKB-KW"/>
</dbReference>
<comment type="catalytic activity">
    <reaction evidence="11">
        <text>L-threonine + hydrogencarbonate + ATP = L-threonylcarbamoyladenylate + diphosphate + H2O</text>
        <dbReference type="Rhea" id="RHEA:36407"/>
        <dbReference type="ChEBI" id="CHEBI:15377"/>
        <dbReference type="ChEBI" id="CHEBI:17544"/>
        <dbReference type="ChEBI" id="CHEBI:30616"/>
        <dbReference type="ChEBI" id="CHEBI:33019"/>
        <dbReference type="ChEBI" id="CHEBI:57926"/>
        <dbReference type="ChEBI" id="CHEBI:73682"/>
        <dbReference type="EC" id="2.7.7.87"/>
    </reaction>
</comment>
<comment type="subcellular location">
    <subcellularLocation>
        <location evidence="1">Cytoplasm</location>
    </subcellularLocation>
</comment>
<dbReference type="GO" id="GO:0000049">
    <property type="term" value="F:tRNA binding"/>
    <property type="evidence" value="ECO:0007669"/>
    <property type="project" value="TreeGrafter"/>
</dbReference>
<comment type="similarity">
    <text evidence="2">Belongs to the SUA5 family.</text>
</comment>
<evidence type="ECO:0000256" key="3">
    <source>
        <dbReference type="ARBA" id="ARBA00012584"/>
    </source>
</evidence>
<keyword evidence="8" id="KW-0547">Nucleotide-binding</keyword>
<reference evidence="14" key="1">
    <citation type="submission" date="2019-02" db="EMBL/GenBank/DDBJ databases">
        <authorList>
            <person name="Gruber-Vodicka R. H."/>
            <person name="Seah K. B. B."/>
        </authorList>
    </citation>
    <scope>NUCLEOTIDE SEQUENCE</scope>
    <source>
        <strain evidence="13">BECK_S312</strain>
        <strain evidence="14">BECK_S426</strain>
    </source>
</reference>
<accession>A0A450XST0</accession>
<gene>
    <name evidence="13" type="ORF">BECKLPF1236A_GA0070988_101512</name>
    <name evidence="14" type="ORF">BECKLPF1236C_GA0070990_101641</name>
</gene>
<dbReference type="AlphaFoldDB" id="A0A450XST0"/>
<dbReference type="PANTHER" id="PTHR17490:SF16">
    <property type="entry name" value="THREONYLCARBAMOYL-AMP SYNTHASE"/>
    <property type="match status" value="1"/>
</dbReference>
<keyword evidence="6" id="KW-0819">tRNA processing</keyword>
<dbReference type="InterPro" id="IPR050156">
    <property type="entry name" value="TC-AMP_synthase_SUA5"/>
</dbReference>
<keyword evidence="7" id="KW-0548">Nucleotidyltransferase</keyword>
<evidence type="ECO:0000313" key="13">
    <source>
        <dbReference type="EMBL" id="VFK16631.1"/>
    </source>
</evidence>
<dbReference type="NCBIfam" id="TIGR00057">
    <property type="entry name" value="L-threonylcarbamoyladenylate synthase"/>
    <property type="match status" value="1"/>
</dbReference>
<dbReference type="GO" id="GO:0006450">
    <property type="term" value="P:regulation of translational fidelity"/>
    <property type="evidence" value="ECO:0007669"/>
    <property type="project" value="TreeGrafter"/>
</dbReference>
<evidence type="ECO:0000313" key="14">
    <source>
        <dbReference type="EMBL" id="VFK32329.1"/>
    </source>
</evidence>
<evidence type="ECO:0000256" key="1">
    <source>
        <dbReference type="ARBA" id="ARBA00004496"/>
    </source>
</evidence>
<evidence type="ECO:0000256" key="9">
    <source>
        <dbReference type="ARBA" id="ARBA00022840"/>
    </source>
</evidence>
<protein>
    <recommendedName>
        <fullName evidence="10">L-threonylcarbamoyladenylate synthase</fullName>
        <ecNumber evidence="3">2.7.7.87</ecNumber>
    </recommendedName>
    <alternativeName>
        <fullName evidence="10">L-threonylcarbamoyladenylate synthase</fullName>
    </alternativeName>
</protein>
<dbReference type="GO" id="GO:0061710">
    <property type="term" value="F:L-threonylcarbamoyladenylate synthase"/>
    <property type="evidence" value="ECO:0007669"/>
    <property type="project" value="UniProtKB-EC"/>
</dbReference>
<dbReference type="EMBL" id="CAADFM010000151">
    <property type="protein sequence ID" value="VFK16631.1"/>
    <property type="molecule type" value="Genomic_DNA"/>
</dbReference>
<dbReference type="GO" id="GO:0003725">
    <property type="term" value="F:double-stranded RNA binding"/>
    <property type="evidence" value="ECO:0007669"/>
    <property type="project" value="InterPro"/>
</dbReference>
<sequence>MIVSSLPVAGESPKTIDFASKVIREGGFVIIPTDTTYAIAADATNEQAVRAVIGLKGRSASKAMSIIVSGYDEIERYADLNDRTRRMIRSLLPGPVTLLLPANQDCASLVCADKTVGIRIPKSEFCTALAKQTGVPLTATSANASGQPDTYILRDAMEQLGALGTQIAFAVDGGELPLHRPSTIIDLCGDESGYDRPRIVREGALSMEELMKKIDEC</sequence>
<keyword evidence="4" id="KW-0963">Cytoplasm</keyword>
<keyword evidence="5" id="KW-0808">Transferase</keyword>
<dbReference type="PROSITE" id="PS51163">
    <property type="entry name" value="YRDC"/>
    <property type="match status" value="1"/>
</dbReference>
<evidence type="ECO:0000256" key="11">
    <source>
        <dbReference type="ARBA" id="ARBA00048366"/>
    </source>
</evidence>
<dbReference type="InterPro" id="IPR006070">
    <property type="entry name" value="Sua5-like_dom"/>
</dbReference>
<evidence type="ECO:0000256" key="5">
    <source>
        <dbReference type="ARBA" id="ARBA00022679"/>
    </source>
</evidence>
<evidence type="ECO:0000256" key="4">
    <source>
        <dbReference type="ARBA" id="ARBA00022490"/>
    </source>
</evidence>
<evidence type="ECO:0000256" key="7">
    <source>
        <dbReference type="ARBA" id="ARBA00022695"/>
    </source>
</evidence>
<dbReference type="Pfam" id="PF01300">
    <property type="entry name" value="Sua5_yciO_yrdC"/>
    <property type="match status" value="1"/>
</dbReference>
<dbReference type="GO" id="GO:0005524">
    <property type="term" value="F:ATP binding"/>
    <property type="evidence" value="ECO:0007669"/>
    <property type="project" value="UniProtKB-KW"/>
</dbReference>
<feature type="domain" description="YrdC-like" evidence="12">
    <location>
        <begin position="13"/>
        <end position="205"/>
    </location>
</feature>
<dbReference type="SUPFAM" id="SSF55821">
    <property type="entry name" value="YrdC/RibB"/>
    <property type="match status" value="1"/>
</dbReference>